<feature type="region of interest" description="Disordered" evidence="1">
    <location>
        <begin position="3847"/>
        <end position="3955"/>
    </location>
</feature>
<evidence type="ECO:0000256" key="1">
    <source>
        <dbReference type="SAM" id="MobiDB-lite"/>
    </source>
</evidence>
<feature type="compositionally biased region" description="Low complexity" evidence="1">
    <location>
        <begin position="328"/>
        <end position="339"/>
    </location>
</feature>
<feature type="compositionally biased region" description="Basic residues" evidence="1">
    <location>
        <begin position="1228"/>
        <end position="1239"/>
    </location>
</feature>
<feature type="compositionally biased region" description="Polar residues" evidence="1">
    <location>
        <begin position="3910"/>
        <end position="3920"/>
    </location>
</feature>
<feature type="region of interest" description="Disordered" evidence="1">
    <location>
        <begin position="2319"/>
        <end position="2346"/>
    </location>
</feature>
<feature type="compositionally biased region" description="Basic and acidic residues" evidence="1">
    <location>
        <begin position="1628"/>
        <end position="1638"/>
    </location>
</feature>
<feature type="region of interest" description="Disordered" evidence="1">
    <location>
        <begin position="2733"/>
        <end position="2760"/>
    </location>
</feature>
<evidence type="ECO:0000313" key="2">
    <source>
        <dbReference type="EMBL" id="KAB1257144.1"/>
    </source>
</evidence>
<feature type="region of interest" description="Disordered" evidence="1">
    <location>
        <begin position="1826"/>
        <end position="1853"/>
    </location>
</feature>
<dbReference type="EMBL" id="JWIN03000027">
    <property type="protein sequence ID" value="KAB1257144.1"/>
    <property type="molecule type" value="Genomic_DNA"/>
</dbReference>
<keyword evidence="3" id="KW-1185">Reference proteome</keyword>
<dbReference type="Proteomes" id="UP000299084">
    <property type="component" value="Unassembled WGS sequence"/>
</dbReference>
<feature type="region of interest" description="Disordered" evidence="1">
    <location>
        <begin position="328"/>
        <end position="353"/>
    </location>
</feature>
<feature type="region of interest" description="Disordered" evidence="1">
    <location>
        <begin position="1973"/>
        <end position="1997"/>
    </location>
</feature>
<feature type="compositionally biased region" description="Gly residues" evidence="1">
    <location>
        <begin position="3493"/>
        <end position="3502"/>
    </location>
</feature>
<feature type="compositionally biased region" description="Pro residues" evidence="1">
    <location>
        <begin position="1245"/>
        <end position="1258"/>
    </location>
</feature>
<gene>
    <name evidence="2" type="ORF">Cadr_000026355</name>
</gene>
<feature type="region of interest" description="Disordered" evidence="1">
    <location>
        <begin position="3264"/>
        <end position="3334"/>
    </location>
</feature>
<feature type="region of interest" description="Disordered" evidence="1">
    <location>
        <begin position="414"/>
        <end position="471"/>
    </location>
</feature>
<feature type="compositionally biased region" description="Basic and acidic residues" evidence="1">
    <location>
        <begin position="3278"/>
        <end position="3295"/>
    </location>
</feature>
<feature type="compositionally biased region" description="Low complexity" evidence="1">
    <location>
        <begin position="2336"/>
        <end position="2346"/>
    </location>
</feature>
<feature type="compositionally biased region" description="Basic residues" evidence="1">
    <location>
        <begin position="2871"/>
        <end position="2881"/>
    </location>
</feature>
<feature type="region of interest" description="Disordered" evidence="1">
    <location>
        <begin position="957"/>
        <end position="1021"/>
    </location>
</feature>
<feature type="region of interest" description="Disordered" evidence="1">
    <location>
        <begin position="3447"/>
        <end position="3523"/>
    </location>
</feature>
<feature type="compositionally biased region" description="Polar residues" evidence="1">
    <location>
        <begin position="1639"/>
        <end position="1649"/>
    </location>
</feature>
<feature type="region of interest" description="Disordered" evidence="1">
    <location>
        <begin position="167"/>
        <end position="186"/>
    </location>
</feature>
<comment type="caution">
    <text evidence="2">The sequence shown here is derived from an EMBL/GenBank/DDBJ whole genome shotgun (WGS) entry which is preliminary data.</text>
</comment>
<feature type="compositionally biased region" description="Basic and acidic residues" evidence="1">
    <location>
        <begin position="1973"/>
        <end position="1983"/>
    </location>
</feature>
<feature type="region of interest" description="Disordered" evidence="1">
    <location>
        <begin position="2383"/>
        <end position="2424"/>
    </location>
</feature>
<accession>A0A5N4CFJ9</accession>
<feature type="compositionally biased region" description="Polar residues" evidence="1">
    <location>
        <begin position="340"/>
        <end position="351"/>
    </location>
</feature>
<feature type="region of interest" description="Disordered" evidence="1">
    <location>
        <begin position="2189"/>
        <end position="2229"/>
    </location>
</feature>
<feature type="region of interest" description="Disordered" evidence="1">
    <location>
        <begin position="2107"/>
        <end position="2171"/>
    </location>
</feature>
<name>A0A5N4CFJ9_CAMDR</name>
<feature type="region of interest" description="Disordered" evidence="1">
    <location>
        <begin position="1598"/>
        <end position="1783"/>
    </location>
</feature>
<feature type="region of interest" description="Disordered" evidence="1">
    <location>
        <begin position="621"/>
        <end position="747"/>
    </location>
</feature>
<feature type="compositionally biased region" description="Basic residues" evidence="1">
    <location>
        <begin position="674"/>
        <end position="692"/>
    </location>
</feature>
<feature type="compositionally biased region" description="Basic residues" evidence="1">
    <location>
        <begin position="1264"/>
        <end position="1279"/>
    </location>
</feature>
<feature type="compositionally biased region" description="Basic and acidic residues" evidence="1">
    <location>
        <begin position="3143"/>
        <end position="3160"/>
    </location>
</feature>
<feature type="region of interest" description="Disordered" evidence="1">
    <location>
        <begin position="3121"/>
        <end position="3160"/>
    </location>
</feature>
<protein>
    <submittedName>
        <fullName evidence="2">Uncharacterized protein</fullName>
    </submittedName>
</protein>
<feature type="region of interest" description="Disordered" evidence="1">
    <location>
        <begin position="2534"/>
        <end position="2573"/>
    </location>
</feature>
<feature type="compositionally biased region" description="Pro residues" evidence="1">
    <location>
        <begin position="652"/>
        <end position="665"/>
    </location>
</feature>
<feature type="region of interest" description="Disordered" evidence="1">
    <location>
        <begin position="198"/>
        <end position="242"/>
    </location>
</feature>
<feature type="compositionally biased region" description="Gly residues" evidence="1">
    <location>
        <begin position="221"/>
        <end position="231"/>
    </location>
</feature>
<feature type="region of interest" description="Disordered" evidence="1">
    <location>
        <begin position="2804"/>
        <end position="2954"/>
    </location>
</feature>
<feature type="compositionally biased region" description="Basic and acidic residues" evidence="1">
    <location>
        <begin position="2852"/>
        <end position="2862"/>
    </location>
</feature>
<feature type="region of interest" description="Disordered" evidence="1">
    <location>
        <begin position="1206"/>
        <end position="1309"/>
    </location>
</feature>
<feature type="compositionally biased region" description="Basic and acidic residues" evidence="1">
    <location>
        <begin position="1665"/>
        <end position="1677"/>
    </location>
</feature>
<feature type="region of interest" description="Disordered" evidence="1">
    <location>
        <begin position="1499"/>
        <end position="1584"/>
    </location>
</feature>
<organism evidence="2 3">
    <name type="scientific">Camelus dromedarius</name>
    <name type="common">Dromedary</name>
    <name type="synonym">Arabian camel</name>
    <dbReference type="NCBI Taxonomy" id="9838"/>
    <lineage>
        <taxon>Eukaryota</taxon>
        <taxon>Metazoa</taxon>
        <taxon>Chordata</taxon>
        <taxon>Craniata</taxon>
        <taxon>Vertebrata</taxon>
        <taxon>Euteleostomi</taxon>
        <taxon>Mammalia</taxon>
        <taxon>Eutheria</taxon>
        <taxon>Laurasiatheria</taxon>
        <taxon>Artiodactyla</taxon>
        <taxon>Tylopoda</taxon>
        <taxon>Camelidae</taxon>
        <taxon>Camelus</taxon>
    </lineage>
</organism>
<feature type="compositionally biased region" description="Polar residues" evidence="1">
    <location>
        <begin position="2911"/>
        <end position="2923"/>
    </location>
</feature>
<feature type="region of interest" description="Disordered" evidence="1">
    <location>
        <begin position="2269"/>
        <end position="2303"/>
    </location>
</feature>
<feature type="region of interest" description="Disordered" evidence="1">
    <location>
        <begin position="1886"/>
        <end position="1920"/>
    </location>
</feature>
<reference evidence="2 3" key="1">
    <citation type="journal article" date="2019" name="Mol. Ecol. Resour.">
        <title>Improving Illumina assemblies with Hi-C and long reads: an example with the North African dromedary.</title>
        <authorList>
            <person name="Elbers J.P."/>
            <person name="Rogers M.F."/>
            <person name="Perelman P.L."/>
            <person name="Proskuryakova A.A."/>
            <person name="Serdyukova N.A."/>
            <person name="Johnson W.E."/>
            <person name="Horin P."/>
            <person name="Corander J."/>
            <person name="Murphy D."/>
            <person name="Burger P.A."/>
        </authorList>
    </citation>
    <scope>NUCLEOTIDE SEQUENCE [LARGE SCALE GENOMIC DNA]</scope>
    <source>
        <strain evidence="2">Drom800</strain>
        <tissue evidence="2">Blood</tissue>
    </source>
</reference>
<feature type="compositionally biased region" description="Basic and acidic residues" evidence="1">
    <location>
        <begin position="1128"/>
        <end position="1138"/>
    </location>
</feature>
<feature type="region of interest" description="Disordered" evidence="1">
    <location>
        <begin position="3781"/>
        <end position="3807"/>
    </location>
</feature>
<feature type="compositionally biased region" description="Low complexity" evidence="1">
    <location>
        <begin position="2107"/>
        <end position="2120"/>
    </location>
</feature>
<feature type="compositionally biased region" description="Basic and acidic residues" evidence="1">
    <location>
        <begin position="3900"/>
        <end position="3909"/>
    </location>
</feature>
<evidence type="ECO:0000313" key="3">
    <source>
        <dbReference type="Proteomes" id="UP000299084"/>
    </source>
</evidence>
<feature type="compositionally biased region" description="Pro residues" evidence="1">
    <location>
        <begin position="2814"/>
        <end position="2823"/>
    </location>
</feature>
<feature type="region of interest" description="Disordered" evidence="1">
    <location>
        <begin position="1323"/>
        <end position="1352"/>
    </location>
</feature>
<feature type="region of interest" description="Disordered" evidence="1">
    <location>
        <begin position="1105"/>
        <end position="1138"/>
    </location>
</feature>
<proteinExistence type="predicted"/>
<sequence>MLWKDEWKSACSASGAALLGLRWSAGMSRRGLRHPIWLQGPRRGHAFCPAPRPAPVLQNKTAGFWSVFDVRRKGMMSFGPCYPGKHVVTGAAPLRPMVSFCSGGQGGSQPLLAAPRADGAGWGEAEGEGRSLAQEALLKLAPHHPQARRSPGDIFSDALFKGLCETRAAPRPPPEVGQSGPESPPGVFLTPLMLKTETEDENKGDWPCGGGTHPRGKERGQGAGEPGGLSGGSEHMAWGRPPFLPPDPPLNRLWTCQDAAQGMEAESTEPPVWDTRGAPNPQRPLVPLQLLSPFQPSLLPPSTIPAGLGPRPRPGCWLCPKGPPLLSSQSVQPSSVLSPNATSPSLGQTDGSVDGQLCGQMDGWVDRWMDGWVDGWVDRWVGGWMGGRMDGWMNRWVDGWIGWVFHTHEAVPARSAHRARPPQILSSRQQSHTAQQALTSRTEARPNIWPTCEPPHPGPLPLLEQQTARHEQRKADTGHMAGMGQKGGARAKCRTPHTIERKAGTFGLIRGHTFWGDDLLPSPESALTARPRVLSLGLFLASESLFYVCYTLSHPRQGPALLSPPSGLDTEAVLQKGLLIARVLEELGGKEPITHDVWFHFLPPWATLSPPRRKGALISRRREEGVDPPTQPFPQDEATQEPVSRINLETRGPPPRTGPHPPSPSPGAQQPQGRKAHGKLGKAAHLSGRHRASLSIPVSSWGGESGRLPGMSGDSDGCSGTAGGGQVTRGDASPHPPWEAPARDTSPGTVCTGTLPQHHHSRDFLSNLGHQRAGHDARRAAALGCVGRVNVPHASRVQADLGPLHSALLWFLQLGDLWQPSVSEKRLYPEADLPSPWQQDAQLWAPPLRPRAQGKEGTPLFKSRSGFQDDDSRALNQAWSPLGHGALSACTGCVAEKPCLLPTVPSDRPGSCLLDAGPVPGVAGEAGAHDSAQHGQAHVVVVEGAAHQGVREHVGRVGDGGAWGNSSLGQEAGTRHLLGPGGDQPQHLAEPLPAPQTASRPATPPRLRHCPSQNAPLSPLPTQILPREWSLSAARPEGLTMYKLTSSLQPLSDTNPARGPILQRAWVTPREHAATKQQSQASSAGSLVTLPPSAHVLWSRPTPTCTPRLPEDTGAPGDGQGCRWGGPRRGEAGGRPAERLGRPACCGFYLEEQERSLSFSKGPEVSGGLGLMASPVLGSADLPAQGLRPGLGSPAAQVQPLPLIPPEGWAVSDQPEAEQAGGPGTATCRHRAPHSRRLPVRLGWEPPPRTDGPFPPPDTGRGPHWTRTRPPRAHCRPGRARPSSTALQEQGGLSPRQKLQREAESARAHRRLQLSRAADLGRRGVLTGAGGRGGLSREREQEQETALDTRVRKGNLPLQAGRSHWKFLGGGLRRPNPGSGPGSVITDCAAGQPPFLCPLQSLRPGTAAAVPLATGVVATFCSLTNVLNLHDTPVTQLLEPRLDEGRKLAESIWTTGPWSCVSRSARSLPHTDCPKTPAPITMRWGQLSRSSARRWVKEHTQVTGSQGSKALRKPPQGRWVRPRETSECVSQAEGGTAGPKGTEEKGNGACPLIGQDGRGGGGEGHSQVSDVEGGASGLDAVGTSGKQLRLERGFMRASSRGVGGRVGAEEASQGAWPRKSGAPGMDSELTHPGRRAEEGTQQSRTQRQPSGRRTGRGGYTCYTGPEKRRQASRERGPRTTGSVPVVGRRPGPQQPEFHQTAGTGQQSTEEWEGRQGGSEAPRTPSWLREDGDFAFTPGVGTGVRGDRQCPRWGRGKHQVSPPTPPTLLQEHLEPRAHSSRLSKQGPWPRLLCWARQRPARCPWPATAVLSPLCLCSGPAEHGAPPRIGPHPCSRRQRGGRVTPQRRLTHGPGLLFSQPAFSTCQHTFRRVPYKTLVRNLGRALGLLSPSRTAPQPQGEGREAAGSRGEGEAARTQAEEADGAVVQEVADVPGVPGHAAEGVRAAGRQRVHAAGAHVHEQGPGVAVVRDVRRTQDTHKPPREEAGTQGALSLPGRGASHSPDPAVVCLLFPWGGRSLAVSLWCQGHKQGRGSGVLLRLEKGRRGSERGRSCTCPTDPLTAPCGRESEPSLCGTRPGDGLPALMHYDPAPDPDSTPLVRHRPRCVQVASSPSFLSPSSPPADSHFHRSAGSVKELPDRAPHGHRGHPAPRVLSQCLLPKPSGQPREGRRRSRLLCSRERLGSCQEPLKSDCNLCPRVHPSGRPQHLPTPRLRPTGESHKPQRGTPALSAPAVFKEAPVPRLSTEMAGQGAGSYQKGSRCVQMQWRSSVDVGSQRGYPAHGTPAGGDKGAARRGGRGGKASGGTAPLASSFLPGWAWNTFETPGPSGSLQPALRKDLGPRLPGTLTPPGLQMPSWLADMCAACPSRQALDVRGWWGGLCRRPPQRLIKASDDEDGDDISRERGRRPQQGPHEAGPPPHAARSARLPQGKHGVSACLEDCTAPLRNGNCGDEAGKTKAQGKSRRRVAFLPGVGGKKPHLRRWQDLQEVLPPLCADWIGVSQSHHHWRLGPGSSAAGGWPGHHAAASVVSAQQVPAAHSVPPFTKLPQPATSPKAAGVRGTSPQVRTRLRPSPSSHRHLKGSDFLGLWEECGLGEPPFGLPIHGKRGSQSKNTPYLAPLMPCPEARVKGEGPQSGESVWATEGPCDRALGHDPQGLSVLACEMGGYAPFLVQFWVKLVNGARGGRRRWLTRTGRNPGLQWPPIRAADMGDKWASGFQPLTLQAGWRVLGRRAWKALHEQGGAAGQTVRPQLDRGSPGPRGGAPHLVHMTRGVYHASLCGPCPKTRGEHKLDHWATFKNLAPELGGCLATKARVGSDGPPALPPPPDPRSPARTPGLSPAASAGRAIIPAPALQGGDGTEHRRLKSEQQTKPVKTVLHSRQKGRWHLVPKQPQRAGDGSATQQGRRDPTFLPVVAGQATQSEMKSSRAQQRVEGRPRVSFPCPPGVASRKGPVPCQRTPEIPPRLVKPLVLPAVQLHLGKSSGHSGSALSRSSARPRVLSAFPVWISWSPQSLRRDSLLFISPTSQPLALSLAAAPRGSLERKRPSLRLLPWASGTSSLKCCRGPNCSSHKTHAETLTPAPPSGPLRFLIRFRVPGSSPVRHVLGGLTGVFCMQYLVTHIRRQSPLLESSRGGNAGPRGDTGACVHRGWPREDSAGRQRLPVEERPQEKPALWHLIADVQPPGWEKPPRLRCFSWQPEPAHTSGEAGCHVSKPEALRLFLQVSADLPGISLHLHFQHFPRACDAATSSGFTAQTPDSASCCPLPARNLAHPRRGDMKSQGGAVRDQRGWEGHGDGEGREQAANRCTKYESSLSADLPHARRRPDAKPLVQGDQAHPGKREHAGCHLKKCKAPPAHAPHAAGLTASMAGAKRSPVFTQDDGKVPLLEHHLSEQKSGEEGHTDCFLLFKGSVNSPPLPQITQSRFPRLGKSQGSAPSPWEDPFVTMVSALHAKGPLKGQHHAGPPKMSTSKPPAPGSARRCDYGRKVRRRTAPGFEDRGRGSGAGDGGRQGSRLSPKASTGILISAEATPQEETCAARERGAGPPAPWVGEPASLPTRLTPPAALGPTPNSSALRRPPVPLAHAGFREKVCRPTFALQGGHAPLGRPTGRRPHLPPAPQMTTAPGLPGPGGSATFLAASAHTWPGPPAPMGGALKNVPPPRPRACSAHAPPLSYTLRPEPAVLTMTLLQNEMQPSQGRATPYVVSGSLLETGGWNPLTEVGLTEQSPGPIRELSHLNESTYLGHLLGAEQPRELQGQHPESGLGRPVGDSRFLLAGLAQSPTMARMPLASRWGSEKKPSECQPDASQIRPCRPKPSCCTRGSEGWSNFPAVTQLGSAGAAAHCVVCCPWAHSVSPGLHHPERSSSSRRLSRAWSPGDTEEPDPANPRRRWRQSGRTRNPEPSGQAQEAEEHKLDSAKTEQSWTLTTVILQPPSRPHADPGGPVPASEGPKALPAPLRQHQPPLPASKAACLGLVSPAHTRRPSQLGRALLRCLGTQGVCLAQPRPSANASFMMQCCSSFELRQVNKHDYRQDPAGAHTGVSDALQRGWRPGNYTPGEMSQSQKDIRLIPLTPDAEQRLRACSGRRAPAQDEKTLSKWAVGWLTWGHSGTPEKPRTITGPRLGLHRPGHPGPLVLLDLNVAGKKKERDGPCSLSQRTAPGRAADWAFQSLPVGHLGWKEKAGI</sequence>
<feature type="compositionally biased region" description="Basic and acidic residues" evidence="1">
    <location>
        <begin position="1898"/>
        <end position="1911"/>
    </location>
</feature>
<feature type="compositionally biased region" description="Basic and acidic residues" evidence="1">
    <location>
        <begin position="1335"/>
        <end position="1351"/>
    </location>
</feature>
<feature type="compositionally biased region" description="Polar residues" evidence="1">
    <location>
        <begin position="3887"/>
        <end position="3897"/>
    </location>
</feature>
<feature type="compositionally biased region" description="Polar residues" evidence="1">
    <location>
        <begin position="1696"/>
        <end position="1708"/>
    </location>
</feature>
<feature type="compositionally biased region" description="Polar residues" evidence="1">
    <location>
        <begin position="424"/>
        <end position="441"/>
    </location>
</feature>